<feature type="transmembrane region" description="Helical" evidence="1">
    <location>
        <begin position="267"/>
        <end position="290"/>
    </location>
</feature>
<dbReference type="SUPFAM" id="SSF103491">
    <property type="entry name" value="Preprotein translocase SecY subunit"/>
    <property type="match status" value="1"/>
</dbReference>
<feature type="transmembrane region" description="Helical" evidence="1">
    <location>
        <begin position="229"/>
        <end position="247"/>
    </location>
</feature>
<dbReference type="AlphaFoldDB" id="A0A4D7DT03"/>
<gene>
    <name evidence="2" type="ORF">CFBP5473_05185</name>
    <name evidence="3" type="ORF">J5285_00220</name>
</gene>
<dbReference type="RefSeq" id="WP_136954320.1">
    <property type="nucleotide sequence ID" value="NZ_CP072167.1"/>
</dbReference>
<feature type="transmembrane region" description="Helical" evidence="1">
    <location>
        <begin position="126"/>
        <end position="146"/>
    </location>
</feature>
<feature type="transmembrane region" description="Helical" evidence="1">
    <location>
        <begin position="153"/>
        <end position="170"/>
    </location>
</feature>
<evidence type="ECO:0000256" key="1">
    <source>
        <dbReference type="SAM" id="Phobius"/>
    </source>
</evidence>
<evidence type="ECO:0000313" key="4">
    <source>
        <dbReference type="Proteomes" id="UP000298545"/>
    </source>
</evidence>
<dbReference type="STRING" id="1367849.GCA_000518585_01488"/>
<name>A0A4D7DT03_9HYPH</name>
<keyword evidence="1" id="KW-0472">Membrane</keyword>
<dbReference type="KEGG" id="alf:CFBP5473_05185"/>
<feature type="transmembrane region" description="Helical" evidence="1">
    <location>
        <begin position="328"/>
        <end position="348"/>
    </location>
</feature>
<evidence type="ECO:0000313" key="2">
    <source>
        <dbReference type="EMBL" id="QCI97369.1"/>
    </source>
</evidence>
<dbReference type="EMBL" id="CP072167">
    <property type="protein sequence ID" value="QYA07197.1"/>
    <property type="molecule type" value="Genomic_DNA"/>
</dbReference>
<evidence type="ECO:0000313" key="5">
    <source>
        <dbReference type="Proteomes" id="UP000826513"/>
    </source>
</evidence>
<feature type="transmembrane region" description="Helical" evidence="1">
    <location>
        <begin position="302"/>
        <end position="322"/>
    </location>
</feature>
<feature type="transmembrane region" description="Helical" evidence="1">
    <location>
        <begin position="12"/>
        <end position="35"/>
    </location>
</feature>
<reference evidence="3 5" key="2">
    <citation type="submission" date="2021-03" db="EMBL/GenBank/DDBJ databases">
        <title>Rapid diversification of plasmids in a genus of pathogenic and nitrogen fixing bacteria.</title>
        <authorList>
            <person name="Weisberg A.J."/>
            <person name="Miller M."/>
            <person name="Ream W."/>
            <person name="Grunwald N.J."/>
            <person name="Chang J.H."/>
        </authorList>
    </citation>
    <scope>NUCLEOTIDE SEQUENCE [LARGE SCALE GENOMIC DNA]</scope>
    <source>
        <strain evidence="3 5">AF3.44</strain>
    </source>
</reference>
<protein>
    <recommendedName>
        <fullName evidence="6">Preprotein translocase subunit SecY</fullName>
    </recommendedName>
</protein>
<proteinExistence type="predicted"/>
<dbReference type="Gene3D" id="1.10.3370.10">
    <property type="entry name" value="SecY subunit domain"/>
    <property type="match status" value="1"/>
</dbReference>
<feature type="transmembrane region" description="Helical" evidence="1">
    <location>
        <begin position="55"/>
        <end position="80"/>
    </location>
</feature>
<evidence type="ECO:0000313" key="3">
    <source>
        <dbReference type="EMBL" id="QYA07197.1"/>
    </source>
</evidence>
<feature type="transmembrane region" description="Helical" evidence="1">
    <location>
        <begin position="87"/>
        <end position="106"/>
    </location>
</feature>
<organism evidence="2 4">
    <name type="scientific">Agrobacterium larrymoorei</name>
    <dbReference type="NCBI Taxonomy" id="160699"/>
    <lineage>
        <taxon>Bacteria</taxon>
        <taxon>Pseudomonadati</taxon>
        <taxon>Pseudomonadota</taxon>
        <taxon>Alphaproteobacteria</taxon>
        <taxon>Hyphomicrobiales</taxon>
        <taxon>Rhizobiaceae</taxon>
        <taxon>Rhizobium/Agrobacterium group</taxon>
        <taxon>Agrobacterium</taxon>
    </lineage>
</organism>
<feature type="transmembrane region" description="Helical" evidence="1">
    <location>
        <begin position="190"/>
        <end position="209"/>
    </location>
</feature>
<reference evidence="2 4" key="1">
    <citation type="submission" date="2019-04" db="EMBL/GenBank/DDBJ databases">
        <title>Complete genome sequence of Agrobacterium larrymoorei CFBP5473.</title>
        <authorList>
            <person name="Haryono M."/>
            <person name="Chou L."/>
            <person name="Lin Y.-C."/>
            <person name="Lai E.-M."/>
            <person name="Kuo C.-H."/>
        </authorList>
    </citation>
    <scope>NUCLEOTIDE SEQUENCE [LARGE SCALE GENOMIC DNA]</scope>
    <source>
        <strain evidence="2 4">CFBP5473</strain>
    </source>
</reference>
<dbReference type="EMBL" id="CP039691">
    <property type="protein sequence ID" value="QCI97369.1"/>
    <property type="molecule type" value="Genomic_DNA"/>
</dbReference>
<dbReference type="InterPro" id="IPR023201">
    <property type="entry name" value="SecY_dom_sf"/>
</dbReference>
<sequence>MSYRNLSQDHYSVRSIILTMFGILIVLAIGGSIPLPGLEQGLVDETMARGGSSRISIMALGIQPLPTIFALGQVLILLAPKLEGRRVFVLSLLVLIFISALSQAYGISQALLATGQGGEDSVIRSMLITVTLVGGVAVTLFLGGLLRLPLLTSGFWLILLTGTLSSMPLFVMRTLEMLRMGAIPLSEPLIAIGCSIAGIFLSMLAVRLLLKGVMIQSDHGTGAPTCRNLLGIVVWPPFLAMMFARQLTPLTSLDAFSFLLSDIIHPISWFITFQTIWTVILIPVFVWLYWRYFDRRGCSLSPFTTVFLAGAQILVVAAEIVVSENMTFPTVLSGTAMLIIAAIWFAVLDVANPKRAQAATG</sequence>
<keyword evidence="5" id="KW-1185">Reference proteome</keyword>
<dbReference type="Proteomes" id="UP000826513">
    <property type="component" value="Chromosome 1"/>
</dbReference>
<evidence type="ECO:0008006" key="6">
    <source>
        <dbReference type="Google" id="ProtNLM"/>
    </source>
</evidence>
<keyword evidence="1" id="KW-1133">Transmembrane helix</keyword>
<dbReference type="Proteomes" id="UP000298545">
    <property type="component" value="Chromosome circular"/>
</dbReference>
<accession>A0A4D7DT03</accession>
<keyword evidence="1" id="KW-0812">Transmembrane</keyword>